<feature type="compositionally biased region" description="Basic residues" evidence="4">
    <location>
        <begin position="148"/>
        <end position="162"/>
    </location>
</feature>
<evidence type="ECO:0000256" key="4">
    <source>
        <dbReference type="SAM" id="MobiDB-lite"/>
    </source>
</evidence>
<dbReference type="InterPro" id="IPR036286">
    <property type="entry name" value="LexA/Signal_pep-like_sf"/>
</dbReference>
<reference evidence="8" key="1">
    <citation type="submission" date="2017-06" db="EMBL/GenBank/DDBJ databases">
        <authorList>
            <person name="Varghese N."/>
            <person name="Submissions S."/>
        </authorList>
    </citation>
    <scope>NUCLEOTIDE SEQUENCE [LARGE SCALE GENOMIC DNA]</scope>
    <source>
        <strain evidence="8">DSM 44485</strain>
    </source>
</reference>
<evidence type="ECO:0000313" key="7">
    <source>
        <dbReference type="EMBL" id="SNS05535.1"/>
    </source>
</evidence>
<keyword evidence="7" id="KW-0645">Protease</keyword>
<dbReference type="Gene3D" id="2.10.109.10">
    <property type="entry name" value="Umud Fragment, subunit A"/>
    <property type="match status" value="1"/>
</dbReference>
<feature type="compositionally biased region" description="Low complexity" evidence="4">
    <location>
        <begin position="137"/>
        <end position="147"/>
    </location>
</feature>
<evidence type="ECO:0000256" key="1">
    <source>
        <dbReference type="ARBA" id="ARBA00004370"/>
    </source>
</evidence>
<keyword evidence="2" id="KW-0378">Hydrolase</keyword>
<evidence type="ECO:0000256" key="5">
    <source>
        <dbReference type="SAM" id="SignalP"/>
    </source>
</evidence>
<feature type="domain" description="Peptidase S24/S26A/S26B/S26C" evidence="6">
    <location>
        <begin position="28"/>
        <end position="96"/>
    </location>
</feature>
<keyword evidence="3" id="KW-0472">Membrane</keyword>
<accession>A0A239BC09</accession>
<keyword evidence="5" id="KW-0732">Signal</keyword>
<dbReference type="PANTHER" id="PTHR12383:SF16">
    <property type="entry name" value="MITOCHONDRIAL INNER MEMBRANE PROTEASE SUBUNIT 1"/>
    <property type="match status" value="1"/>
</dbReference>
<comment type="subcellular location">
    <subcellularLocation>
        <location evidence="1">Membrane</location>
    </subcellularLocation>
</comment>
<evidence type="ECO:0000256" key="2">
    <source>
        <dbReference type="ARBA" id="ARBA00022801"/>
    </source>
</evidence>
<evidence type="ECO:0000259" key="6">
    <source>
        <dbReference type="Pfam" id="PF00717"/>
    </source>
</evidence>
<dbReference type="AlphaFoldDB" id="A0A239BC09"/>
<dbReference type="InterPro" id="IPR052064">
    <property type="entry name" value="Mito_IMP1_subunit"/>
</dbReference>
<gene>
    <name evidence="7" type="ORF">SAMN06265355_110119</name>
</gene>
<dbReference type="InterPro" id="IPR039418">
    <property type="entry name" value="LexA-like"/>
</dbReference>
<dbReference type="OrthoDB" id="1467636at2"/>
<feature type="signal peptide" evidence="5">
    <location>
        <begin position="1"/>
        <end position="23"/>
    </location>
</feature>
<dbReference type="InterPro" id="IPR015927">
    <property type="entry name" value="Peptidase_S24_S26A/B/C"/>
</dbReference>
<dbReference type="PANTHER" id="PTHR12383">
    <property type="entry name" value="PROTEASE FAMILY S26 MITOCHONDRIAL INNER MEMBRANE PROTEASE-RELATED"/>
    <property type="match status" value="1"/>
</dbReference>
<dbReference type="GO" id="GO:0016020">
    <property type="term" value="C:membrane"/>
    <property type="evidence" value="ECO:0007669"/>
    <property type="project" value="UniProtKB-SubCell"/>
</dbReference>
<dbReference type="RefSeq" id="WP_089314328.1">
    <property type="nucleotide sequence ID" value="NZ_FZNP01000010.1"/>
</dbReference>
<organism evidence="7 8">
    <name type="scientific">Actinomadura mexicana</name>
    <dbReference type="NCBI Taxonomy" id="134959"/>
    <lineage>
        <taxon>Bacteria</taxon>
        <taxon>Bacillati</taxon>
        <taxon>Actinomycetota</taxon>
        <taxon>Actinomycetes</taxon>
        <taxon>Streptosporangiales</taxon>
        <taxon>Thermomonosporaceae</taxon>
        <taxon>Actinomadura</taxon>
    </lineage>
</organism>
<dbReference type="GO" id="GO:0006508">
    <property type="term" value="P:proteolysis"/>
    <property type="evidence" value="ECO:0007669"/>
    <property type="project" value="UniProtKB-KW"/>
</dbReference>
<dbReference type="NCBIfam" id="TIGR02754">
    <property type="entry name" value="sod_Ni_protease"/>
    <property type="match status" value="1"/>
</dbReference>
<dbReference type="SUPFAM" id="SSF51306">
    <property type="entry name" value="LexA/Signal peptidase"/>
    <property type="match status" value="1"/>
</dbReference>
<name>A0A239BC09_9ACTN</name>
<feature type="region of interest" description="Disordered" evidence="4">
    <location>
        <begin position="137"/>
        <end position="162"/>
    </location>
</feature>
<dbReference type="CDD" id="cd06529">
    <property type="entry name" value="S24_LexA-like"/>
    <property type="match status" value="1"/>
</dbReference>
<feature type="chain" id="PRO_5038862327" evidence="5">
    <location>
        <begin position="24"/>
        <end position="162"/>
    </location>
</feature>
<sequence>MRIRTPGPPVLWGLAGAAALALAAARRPTAVEVTGDSMLPGLRPGDWLVVLPGARPAPGDVVVAEHPERRGLLIVKRVAHRSADGWWLESDNQRAPGRQDSWTFGPVPDTLLRGRVIARYWPPPPKPLRPVLRTGARAGAGRGASVRCGRRPLHGPWRRRRP</sequence>
<dbReference type="EMBL" id="FZNP01000010">
    <property type="protein sequence ID" value="SNS05535.1"/>
    <property type="molecule type" value="Genomic_DNA"/>
</dbReference>
<protein>
    <submittedName>
        <fullName evidence="7">Nickel-type superoxide dismutase maturation protease</fullName>
    </submittedName>
</protein>
<keyword evidence="8" id="KW-1185">Reference proteome</keyword>
<dbReference type="Pfam" id="PF00717">
    <property type="entry name" value="Peptidase_S24"/>
    <property type="match status" value="1"/>
</dbReference>
<evidence type="ECO:0000313" key="8">
    <source>
        <dbReference type="Proteomes" id="UP000198420"/>
    </source>
</evidence>
<dbReference type="InterPro" id="IPR014124">
    <property type="entry name" value="Pept_S26A_Sod_Ni_maturase"/>
</dbReference>
<dbReference type="GO" id="GO:0008233">
    <property type="term" value="F:peptidase activity"/>
    <property type="evidence" value="ECO:0007669"/>
    <property type="project" value="UniProtKB-KW"/>
</dbReference>
<proteinExistence type="predicted"/>
<dbReference type="Proteomes" id="UP000198420">
    <property type="component" value="Unassembled WGS sequence"/>
</dbReference>
<evidence type="ECO:0000256" key="3">
    <source>
        <dbReference type="ARBA" id="ARBA00023136"/>
    </source>
</evidence>